<dbReference type="InterPro" id="IPR032466">
    <property type="entry name" value="Metal_Hydrolase"/>
</dbReference>
<dbReference type="PIRSF" id="PIRSF005295">
    <property type="entry name" value="UCP005295_TatD"/>
    <property type="match status" value="1"/>
</dbReference>
<dbReference type="Proteomes" id="UP001156601">
    <property type="component" value="Unassembled WGS sequence"/>
</dbReference>
<proteinExistence type="inferred from homology"/>
<organism evidence="2 3">
    <name type="scientific">Agaribacter marinus</name>
    <dbReference type="NCBI Taxonomy" id="1431249"/>
    <lineage>
        <taxon>Bacteria</taxon>
        <taxon>Pseudomonadati</taxon>
        <taxon>Pseudomonadota</taxon>
        <taxon>Gammaproteobacteria</taxon>
        <taxon>Alteromonadales</taxon>
        <taxon>Alteromonadaceae</taxon>
        <taxon>Agaribacter</taxon>
    </lineage>
</organism>
<dbReference type="InterPro" id="IPR012022">
    <property type="entry name" value="UCP005295"/>
</dbReference>
<dbReference type="InterPro" id="IPR001130">
    <property type="entry name" value="TatD-like"/>
</dbReference>
<keyword evidence="1" id="KW-0479">Metal-binding</keyword>
<name>A0AA37WKP7_9ALTE</name>
<dbReference type="SUPFAM" id="SSF51556">
    <property type="entry name" value="Metallo-dependent hydrolases"/>
    <property type="match status" value="1"/>
</dbReference>
<dbReference type="AlphaFoldDB" id="A0AA37WKP7"/>
<reference evidence="2" key="1">
    <citation type="journal article" date="2014" name="Int. J. Syst. Evol. Microbiol.">
        <title>Complete genome sequence of Corynebacterium casei LMG S-19264T (=DSM 44701T), isolated from a smear-ripened cheese.</title>
        <authorList>
            <consortium name="US DOE Joint Genome Institute (JGI-PGF)"/>
            <person name="Walter F."/>
            <person name="Albersmeier A."/>
            <person name="Kalinowski J."/>
            <person name="Ruckert C."/>
        </authorList>
    </citation>
    <scope>NUCLEOTIDE SEQUENCE</scope>
    <source>
        <strain evidence="2">NBRC 110023</strain>
    </source>
</reference>
<dbReference type="Pfam" id="PF01026">
    <property type="entry name" value="TatD_DNase"/>
    <property type="match status" value="1"/>
</dbReference>
<dbReference type="GO" id="GO:0016788">
    <property type="term" value="F:hydrolase activity, acting on ester bonds"/>
    <property type="evidence" value="ECO:0007669"/>
    <property type="project" value="UniProtKB-UniRule"/>
</dbReference>
<evidence type="ECO:0000313" key="3">
    <source>
        <dbReference type="Proteomes" id="UP001156601"/>
    </source>
</evidence>
<reference evidence="2" key="2">
    <citation type="submission" date="2023-01" db="EMBL/GenBank/DDBJ databases">
        <title>Draft genome sequence of Agaribacter marinus strain NBRC 110023.</title>
        <authorList>
            <person name="Sun Q."/>
            <person name="Mori K."/>
        </authorList>
    </citation>
    <scope>NUCLEOTIDE SEQUENCE</scope>
    <source>
        <strain evidence="2">NBRC 110023</strain>
    </source>
</reference>
<dbReference type="GO" id="GO:0046872">
    <property type="term" value="F:metal ion binding"/>
    <property type="evidence" value="ECO:0007669"/>
    <property type="project" value="UniProtKB-KW"/>
</dbReference>
<gene>
    <name evidence="2" type="ORF">GCM10007852_27020</name>
</gene>
<dbReference type="RefSeq" id="WP_284218130.1">
    <property type="nucleotide sequence ID" value="NZ_BSOT01000006.1"/>
</dbReference>
<protein>
    <submittedName>
        <fullName evidence="2">TatD family hydrolase</fullName>
    </submittedName>
</protein>
<dbReference type="PANTHER" id="PTHR42658">
    <property type="entry name" value="HYDROLASE TATD"/>
    <property type="match status" value="1"/>
</dbReference>
<sequence>MKYFDPHIHMLARTTDDYENMAAAGIIGVIEPAFWLGQPRTQVGSFIDYFDTLIGWEHFRASQFGIMHFCTMGLNPKESNDIELAEAVMKILPRYCQKDNVVGVGEIGYDDITPEEDRFLAEQLQLAIDQELPVLIHTPHRDKVGGTKRTLDVIKESGIAEEMVLVDHLTEQTLPLVLETGCWRGHSIYPNTKMSEPRMVKLLQEYGTDKMVVNSAADWGVSDPLKVPKTAQAMLDSGFSAEEVEKVTFNNPINFFAQSGRISLDMVKKPLIDQTKTFEDNKVLRGQEPIVETPKD</sequence>
<comment type="similarity">
    <text evidence="1">Belongs to the metallo-dependent hydrolases superfamily.</text>
</comment>
<evidence type="ECO:0000313" key="2">
    <source>
        <dbReference type="EMBL" id="GLR71794.1"/>
    </source>
</evidence>
<dbReference type="PANTHER" id="PTHR42658:SF1">
    <property type="entry name" value="HYDROLASE TATD"/>
    <property type="match status" value="1"/>
</dbReference>
<dbReference type="EMBL" id="BSOT01000006">
    <property type="protein sequence ID" value="GLR71794.1"/>
    <property type="molecule type" value="Genomic_DNA"/>
</dbReference>
<comment type="caution">
    <text evidence="2">The sequence shown here is derived from an EMBL/GenBank/DDBJ whole genome shotgun (WGS) entry which is preliminary data.</text>
</comment>
<keyword evidence="1 2" id="KW-0378">Hydrolase</keyword>
<accession>A0AA37WKP7</accession>
<keyword evidence="3" id="KW-1185">Reference proteome</keyword>
<evidence type="ECO:0000256" key="1">
    <source>
        <dbReference type="PIRNR" id="PIRNR005295"/>
    </source>
</evidence>
<dbReference type="CDD" id="cd01292">
    <property type="entry name" value="metallo-dependent_hydrolases"/>
    <property type="match status" value="1"/>
</dbReference>
<dbReference type="Gene3D" id="3.20.20.140">
    <property type="entry name" value="Metal-dependent hydrolases"/>
    <property type="match status" value="1"/>
</dbReference>